<comment type="caution">
    <text evidence="2">The sequence shown here is derived from an EMBL/GenBank/DDBJ whole genome shotgun (WGS) entry which is preliminary data.</text>
</comment>
<dbReference type="GO" id="GO:0051537">
    <property type="term" value="F:2 iron, 2 sulfur cluster binding"/>
    <property type="evidence" value="ECO:0007669"/>
    <property type="project" value="InterPro"/>
</dbReference>
<dbReference type="Proteomes" id="UP000580043">
    <property type="component" value="Unassembled WGS sequence"/>
</dbReference>
<organism evidence="2 3">
    <name type="scientific">Zoogloea dura</name>
    <dbReference type="NCBI Taxonomy" id="2728840"/>
    <lineage>
        <taxon>Bacteria</taxon>
        <taxon>Pseudomonadati</taxon>
        <taxon>Pseudomonadota</taxon>
        <taxon>Betaproteobacteria</taxon>
        <taxon>Rhodocyclales</taxon>
        <taxon>Zoogloeaceae</taxon>
        <taxon>Zoogloea</taxon>
    </lineage>
</organism>
<sequence length="114" mass="11978">MQHTVTIEDTGERYACAGEESLLAAMARLGRRGIPVGCRGGGCGVCKVEILSGEFGSRAMSRDHVDDADRAAGRLLACRVYPASDMSLKVVGKLQKSVCGAVRPVSSVTPPVTR</sequence>
<evidence type="ECO:0000313" key="3">
    <source>
        <dbReference type="Proteomes" id="UP000580043"/>
    </source>
</evidence>
<dbReference type="PROSITE" id="PS00197">
    <property type="entry name" value="2FE2S_FER_1"/>
    <property type="match status" value="1"/>
</dbReference>
<dbReference type="Gene3D" id="3.10.20.30">
    <property type="match status" value="1"/>
</dbReference>
<reference evidence="2 3" key="1">
    <citation type="submission" date="2020-04" db="EMBL/GenBank/DDBJ databases">
        <title>Zoogloea sp. G-4-1-14 isolated from soil.</title>
        <authorList>
            <person name="Dahal R.H."/>
        </authorList>
    </citation>
    <scope>NUCLEOTIDE SEQUENCE [LARGE SCALE GENOMIC DNA]</scope>
    <source>
        <strain evidence="2 3">G-4-1-14</strain>
    </source>
</reference>
<dbReference type="InterPro" id="IPR006058">
    <property type="entry name" value="2Fe2S_fd_BS"/>
</dbReference>
<feature type="domain" description="2Fe-2S ferredoxin-type" evidence="1">
    <location>
        <begin position="1"/>
        <end position="94"/>
    </location>
</feature>
<dbReference type="RefSeq" id="WP_169146855.1">
    <property type="nucleotide sequence ID" value="NZ_JABBGA010000014.1"/>
</dbReference>
<protein>
    <submittedName>
        <fullName evidence="2">2Fe-2S iron-sulfur cluster binding domain-containing protein</fullName>
    </submittedName>
</protein>
<dbReference type="CDD" id="cd00207">
    <property type="entry name" value="fer2"/>
    <property type="match status" value="1"/>
</dbReference>
<name>A0A848G7R0_9RHOO</name>
<evidence type="ECO:0000259" key="1">
    <source>
        <dbReference type="PROSITE" id="PS51085"/>
    </source>
</evidence>
<dbReference type="Pfam" id="PF00111">
    <property type="entry name" value="Fer2"/>
    <property type="match status" value="1"/>
</dbReference>
<dbReference type="InterPro" id="IPR001041">
    <property type="entry name" value="2Fe-2S_ferredoxin-type"/>
</dbReference>
<proteinExistence type="predicted"/>
<dbReference type="EMBL" id="JABBGA010000014">
    <property type="protein sequence ID" value="NML27320.1"/>
    <property type="molecule type" value="Genomic_DNA"/>
</dbReference>
<evidence type="ECO:0000313" key="2">
    <source>
        <dbReference type="EMBL" id="NML27320.1"/>
    </source>
</evidence>
<dbReference type="PROSITE" id="PS51085">
    <property type="entry name" value="2FE2S_FER_2"/>
    <property type="match status" value="1"/>
</dbReference>
<keyword evidence="3" id="KW-1185">Reference proteome</keyword>
<dbReference type="InterPro" id="IPR036010">
    <property type="entry name" value="2Fe-2S_ferredoxin-like_sf"/>
</dbReference>
<gene>
    <name evidence="2" type="ORF">HHL15_16320</name>
</gene>
<accession>A0A848G7R0</accession>
<dbReference type="AlphaFoldDB" id="A0A848G7R0"/>
<dbReference type="InterPro" id="IPR012675">
    <property type="entry name" value="Beta-grasp_dom_sf"/>
</dbReference>
<dbReference type="SUPFAM" id="SSF54292">
    <property type="entry name" value="2Fe-2S ferredoxin-like"/>
    <property type="match status" value="1"/>
</dbReference>